<dbReference type="AlphaFoldDB" id="A0A9X1C9V2"/>
<dbReference type="Proteomes" id="UP001138672">
    <property type="component" value="Unassembled WGS sequence"/>
</dbReference>
<gene>
    <name evidence="1" type="ORF">J2Z56_002939</name>
    <name evidence="2" type="ORF">J2Z57_002548</name>
</gene>
<feature type="non-terminal residue" evidence="1">
    <location>
        <position position="33"/>
    </location>
</feature>
<dbReference type="EMBL" id="JAGGJQ010000008">
    <property type="protein sequence ID" value="MBP1841008.1"/>
    <property type="molecule type" value="Genomic_DNA"/>
</dbReference>
<sequence length="33" mass="3855">MKNYDEVVGIDVSKKSIDAYCYQSQCYKVFSNE</sequence>
<dbReference type="EMBL" id="JAUSUU010000008">
    <property type="protein sequence ID" value="MDQ0336095.1"/>
    <property type="molecule type" value="Genomic_DNA"/>
</dbReference>
<accession>A0A9X1C9V2</accession>
<name>A0A9X1C9V2_9FLAO</name>
<comment type="caution">
    <text evidence="1">The sequence shown here is derived from an EMBL/GenBank/DDBJ whole genome shotgun (WGS) entry which is preliminary data.</text>
</comment>
<proteinExistence type="predicted"/>
<evidence type="ECO:0000313" key="1">
    <source>
        <dbReference type="EMBL" id="MBP1841008.1"/>
    </source>
</evidence>
<protein>
    <submittedName>
        <fullName evidence="1">Transposase</fullName>
    </submittedName>
</protein>
<reference evidence="1" key="1">
    <citation type="submission" date="2021-03" db="EMBL/GenBank/DDBJ databases">
        <title>Genomic Encyclopedia of Type Strains, Phase IV (KMG-IV): sequencing the most valuable type-strain genomes for metagenomic binning, comparative biology and taxonomic classification.</title>
        <authorList>
            <person name="Goeker M."/>
        </authorList>
    </citation>
    <scope>NUCLEOTIDE SEQUENCE</scope>
    <source>
        <strain evidence="1">DSM 15523</strain>
        <strain evidence="2 4">DSM 16476</strain>
    </source>
</reference>
<evidence type="ECO:0000313" key="4">
    <source>
        <dbReference type="Proteomes" id="UP001231587"/>
    </source>
</evidence>
<organism evidence="1 3">
    <name type="scientific">Formosa algae</name>
    <dbReference type="NCBI Taxonomy" id="225843"/>
    <lineage>
        <taxon>Bacteria</taxon>
        <taxon>Pseudomonadati</taxon>
        <taxon>Bacteroidota</taxon>
        <taxon>Flavobacteriia</taxon>
        <taxon>Flavobacteriales</taxon>
        <taxon>Flavobacteriaceae</taxon>
        <taxon>Formosa</taxon>
    </lineage>
</organism>
<evidence type="ECO:0000313" key="2">
    <source>
        <dbReference type="EMBL" id="MDQ0336095.1"/>
    </source>
</evidence>
<keyword evidence="4" id="KW-1185">Reference proteome</keyword>
<dbReference type="Proteomes" id="UP001231587">
    <property type="component" value="Unassembled WGS sequence"/>
</dbReference>
<evidence type="ECO:0000313" key="3">
    <source>
        <dbReference type="Proteomes" id="UP001138672"/>
    </source>
</evidence>